<feature type="transmembrane region" description="Helical" evidence="14">
    <location>
        <begin position="185"/>
        <end position="203"/>
    </location>
</feature>
<evidence type="ECO:0000256" key="3">
    <source>
        <dbReference type="ARBA" id="ARBA00012517"/>
    </source>
</evidence>
<dbReference type="SFLD" id="SFLDF00027">
    <property type="entry name" value="p-type_atpase"/>
    <property type="match status" value="1"/>
</dbReference>
<evidence type="ECO:0000256" key="2">
    <source>
        <dbReference type="ARBA" id="ARBA00006024"/>
    </source>
</evidence>
<dbReference type="SFLD" id="SFLDG00002">
    <property type="entry name" value="C1.7:_P-type_atpase_like"/>
    <property type="match status" value="1"/>
</dbReference>
<dbReference type="InterPro" id="IPR027256">
    <property type="entry name" value="P-typ_ATPase_IB"/>
</dbReference>
<sequence>MTKQTSSEKLDFAITGMTCAACAARIERTLSKLPGVQEVSVNLATERAQVRTSEAERAQQETVAQQVEQAVDKLGYQARLLLPDAVPVLSESVQDGWKVALAALLTLPLVLPMVGMLAGYHWMPPGWVQFLLATPVQFWLGARFYRSGWKAAVNLSGNMDLLVALGTSSAYGLSLYLLWQGSSHLYFEASSAVITLVLLGKWLESRAKRQTTEAIRALQALRPETARVRRDGVERDVPLNNVQVGDMVVIRPGERVPVDGIIREGSSYLDEAMLTGESEPVKKSLGSKVAGGAVNLDGVLLVETSAIGAETMLAHIIRLVEDAQAAKPAIQRLVDQVSAVFVPVVLVIAALTLTAWLWHDGNWEQAVLNAVAVLVIACPCALGLATPTAIMAGTGVAARHGILIKDADALEIAHRIDTIVFDKTGTLTVGKPRIIQALAAPGQEHALLGLAAALEQSSHHPLAVAVLDYVREKGLDIETATEAVALPGRGLMAKVRGRRVWLGNQHAMQEAGVTVETWQETAAPMMQAGYSISWLAAEDEQAQPQLLGMLAFGDEVRSEAARAISNLHALDIRVLLLTGDNQASADRIAQQLALDEWHAGQLPDTKAKVIARLRQEGRVVAMVGDGINDAPALAAADIGFAMSSGTDVAMHTAAVTLMRASPLMVADTIAISRRTYRKIQQNLFWAFIYNMVGIPLAALGLLNPVVAGAAMAMSSVSVVTNALMLRRWKPAKQENT</sequence>
<dbReference type="PANTHER" id="PTHR43520">
    <property type="entry name" value="ATP7, ISOFORM B"/>
    <property type="match status" value="1"/>
</dbReference>
<dbReference type="EC" id="7.2.2.8" evidence="3"/>
<dbReference type="Pfam" id="PF00122">
    <property type="entry name" value="E1-E2_ATPase"/>
    <property type="match status" value="1"/>
</dbReference>
<comment type="subcellular location">
    <subcellularLocation>
        <location evidence="1">Cell membrane</location>
        <topology evidence="1">Multi-pass membrane protein</topology>
    </subcellularLocation>
</comment>
<dbReference type="Pfam" id="PF00702">
    <property type="entry name" value="Hydrolase"/>
    <property type="match status" value="1"/>
</dbReference>
<dbReference type="Gene3D" id="1.20.1110.10">
    <property type="entry name" value="Calcium-transporting ATPase, transmembrane domain"/>
    <property type="match status" value="1"/>
</dbReference>
<keyword evidence="9 14" id="KW-0067">ATP-binding</keyword>
<organism evidence="16 17">
    <name type="scientific">Methylobacillus rhizosphaerae</name>
    <dbReference type="NCBI Taxonomy" id="551994"/>
    <lineage>
        <taxon>Bacteria</taxon>
        <taxon>Pseudomonadati</taxon>
        <taxon>Pseudomonadota</taxon>
        <taxon>Betaproteobacteria</taxon>
        <taxon>Nitrosomonadales</taxon>
        <taxon>Methylophilaceae</taxon>
        <taxon>Methylobacillus</taxon>
    </lineage>
</organism>
<dbReference type="GO" id="GO:0005507">
    <property type="term" value="F:copper ion binding"/>
    <property type="evidence" value="ECO:0007669"/>
    <property type="project" value="TreeGrafter"/>
</dbReference>
<dbReference type="InterPro" id="IPR059000">
    <property type="entry name" value="ATPase_P-type_domA"/>
</dbReference>
<dbReference type="InterPro" id="IPR023298">
    <property type="entry name" value="ATPase_P-typ_TM_dom_sf"/>
</dbReference>
<evidence type="ECO:0000313" key="17">
    <source>
        <dbReference type="Proteomes" id="UP000198305"/>
    </source>
</evidence>
<dbReference type="Proteomes" id="UP000198305">
    <property type="component" value="Unassembled WGS sequence"/>
</dbReference>
<feature type="transmembrane region" description="Helical" evidence="14">
    <location>
        <begin position="370"/>
        <end position="392"/>
    </location>
</feature>
<accession>A0A238YVL4</accession>
<dbReference type="CDD" id="cd02094">
    <property type="entry name" value="P-type_ATPase_Cu-like"/>
    <property type="match status" value="1"/>
</dbReference>
<dbReference type="AlphaFoldDB" id="A0A238YVL4"/>
<dbReference type="NCBIfam" id="TIGR01494">
    <property type="entry name" value="ATPase_P-type"/>
    <property type="match status" value="1"/>
</dbReference>
<feature type="transmembrane region" description="Helical" evidence="14">
    <location>
        <begin position="683"/>
        <end position="702"/>
    </location>
</feature>
<dbReference type="GO" id="GO:0055070">
    <property type="term" value="P:copper ion homeostasis"/>
    <property type="evidence" value="ECO:0007669"/>
    <property type="project" value="TreeGrafter"/>
</dbReference>
<keyword evidence="4" id="KW-0813">Transport</keyword>
<keyword evidence="8 14" id="KW-0547">Nucleotide-binding</keyword>
<name>A0A238YVL4_9PROT</name>
<keyword evidence="13 14" id="KW-0472">Membrane</keyword>
<dbReference type="GO" id="GO:0060003">
    <property type="term" value="P:copper ion export"/>
    <property type="evidence" value="ECO:0007669"/>
    <property type="project" value="UniProtKB-ARBA"/>
</dbReference>
<dbReference type="GO" id="GO:0005524">
    <property type="term" value="F:ATP binding"/>
    <property type="evidence" value="ECO:0007669"/>
    <property type="project" value="UniProtKB-UniRule"/>
</dbReference>
<comment type="similarity">
    <text evidence="2 14">Belongs to the cation transport ATPase (P-type) (TC 3.A.3) family. Type IB subfamily.</text>
</comment>
<dbReference type="InterPro" id="IPR008250">
    <property type="entry name" value="ATPase_P-typ_transduc_dom_A_sf"/>
</dbReference>
<dbReference type="Gene3D" id="3.40.50.1000">
    <property type="entry name" value="HAD superfamily/HAD-like"/>
    <property type="match status" value="1"/>
</dbReference>
<dbReference type="PROSITE" id="PS50846">
    <property type="entry name" value="HMA_2"/>
    <property type="match status" value="1"/>
</dbReference>
<evidence type="ECO:0000259" key="15">
    <source>
        <dbReference type="PROSITE" id="PS50846"/>
    </source>
</evidence>
<dbReference type="InterPro" id="IPR006121">
    <property type="entry name" value="HMA_dom"/>
</dbReference>
<keyword evidence="11 14" id="KW-1133">Transmembrane helix</keyword>
<evidence type="ECO:0000313" key="16">
    <source>
        <dbReference type="EMBL" id="SNR75175.1"/>
    </source>
</evidence>
<dbReference type="PROSITE" id="PS01047">
    <property type="entry name" value="HMA_1"/>
    <property type="match status" value="1"/>
</dbReference>
<dbReference type="InterPro" id="IPR017969">
    <property type="entry name" value="Heavy-metal-associated_CS"/>
</dbReference>
<dbReference type="FunFam" id="3.30.70.100:FF:000005">
    <property type="entry name" value="Copper-exporting P-type ATPase A"/>
    <property type="match status" value="1"/>
</dbReference>
<dbReference type="GO" id="GO:0005886">
    <property type="term" value="C:plasma membrane"/>
    <property type="evidence" value="ECO:0007669"/>
    <property type="project" value="UniProtKB-SubCell"/>
</dbReference>
<dbReference type="SUPFAM" id="SSF81653">
    <property type="entry name" value="Calcium ATPase, transduction domain A"/>
    <property type="match status" value="1"/>
</dbReference>
<dbReference type="SUPFAM" id="SSF56784">
    <property type="entry name" value="HAD-like"/>
    <property type="match status" value="1"/>
</dbReference>
<evidence type="ECO:0000256" key="7">
    <source>
        <dbReference type="ARBA" id="ARBA00022723"/>
    </source>
</evidence>
<dbReference type="InterPro" id="IPR023299">
    <property type="entry name" value="ATPase_P-typ_cyto_dom_N"/>
</dbReference>
<feature type="transmembrane region" description="Helical" evidence="14">
    <location>
        <begin position="99"/>
        <end position="120"/>
    </location>
</feature>
<dbReference type="PRINTS" id="PR00943">
    <property type="entry name" value="CUATPASE"/>
</dbReference>
<keyword evidence="7 14" id="KW-0479">Metal-binding</keyword>
<reference evidence="17" key="1">
    <citation type="submission" date="2017-06" db="EMBL/GenBank/DDBJ databases">
        <authorList>
            <person name="Varghese N."/>
            <person name="Submissions S."/>
        </authorList>
    </citation>
    <scope>NUCLEOTIDE SEQUENCE [LARGE SCALE GENOMIC DNA]</scope>
    <source>
        <strain evidence="17">Ca-68</strain>
    </source>
</reference>
<dbReference type="PANTHER" id="PTHR43520:SF8">
    <property type="entry name" value="P-TYPE CU(+) TRANSPORTER"/>
    <property type="match status" value="1"/>
</dbReference>
<evidence type="ECO:0000256" key="14">
    <source>
        <dbReference type="RuleBase" id="RU362081"/>
    </source>
</evidence>
<keyword evidence="12" id="KW-0406">Ion transport</keyword>
<dbReference type="SFLD" id="SFLDS00003">
    <property type="entry name" value="Haloacid_Dehalogenase"/>
    <property type="match status" value="1"/>
</dbReference>
<dbReference type="PROSITE" id="PS00154">
    <property type="entry name" value="ATPASE_E1_E2"/>
    <property type="match status" value="1"/>
</dbReference>
<dbReference type="InterPro" id="IPR023214">
    <property type="entry name" value="HAD_sf"/>
</dbReference>
<evidence type="ECO:0000256" key="11">
    <source>
        <dbReference type="ARBA" id="ARBA00022989"/>
    </source>
</evidence>
<evidence type="ECO:0000256" key="10">
    <source>
        <dbReference type="ARBA" id="ARBA00022967"/>
    </source>
</evidence>
<evidence type="ECO:0000256" key="4">
    <source>
        <dbReference type="ARBA" id="ARBA00022448"/>
    </source>
</evidence>
<dbReference type="SUPFAM" id="SSF81665">
    <property type="entry name" value="Calcium ATPase, transmembrane domain M"/>
    <property type="match status" value="1"/>
</dbReference>
<feature type="transmembrane region" description="Helical" evidence="14">
    <location>
        <begin position="337"/>
        <end position="358"/>
    </location>
</feature>
<evidence type="ECO:0000256" key="1">
    <source>
        <dbReference type="ARBA" id="ARBA00004651"/>
    </source>
</evidence>
<keyword evidence="5 14" id="KW-1003">Cell membrane</keyword>
<dbReference type="GO" id="GO:0043682">
    <property type="term" value="F:P-type divalent copper transporter activity"/>
    <property type="evidence" value="ECO:0007669"/>
    <property type="project" value="TreeGrafter"/>
</dbReference>
<dbReference type="InterPro" id="IPR044492">
    <property type="entry name" value="P_typ_ATPase_HD_dom"/>
</dbReference>
<dbReference type="FunFam" id="2.70.150.10:FF:000020">
    <property type="entry name" value="Copper-exporting P-type ATPase A"/>
    <property type="match status" value="1"/>
</dbReference>
<keyword evidence="10" id="KW-1278">Translocase</keyword>
<dbReference type="GO" id="GO:0016887">
    <property type="term" value="F:ATP hydrolysis activity"/>
    <property type="evidence" value="ECO:0007669"/>
    <property type="project" value="InterPro"/>
</dbReference>
<dbReference type="Gene3D" id="2.70.150.10">
    <property type="entry name" value="Calcium-transporting ATPase, cytoplasmic transduction domain A"/>
    <property type="match status" value="1"/>
</dbReference>
<evidence type="ECO:0000256" key="8">
    <source>
        <dbReference type="ARBA" id="ARBA00022741"/>
    </source>
</evidence>
<dbReference type="GO" id="GO:0140581">
    <property type="term" value="F:P-type monovalent copper transporter activity"/>
    <property type="evidence" value="ECO:0007669"/>
    <property type="project" value="UniProtKB-EC"/>
</dbReference>
<feature type="transmembrane region" description="Helical" evidence="14">
    <location>
        <begin position="708"/>
        <end position="725"/>
    </location>
</feature>
<dbReference type="EMBL" id="FZOA01000003">
    <property type="protein sequence ID" value="SNR75175.1"/>
    <property type="molecule type" value="Genomic_DNA"/>
</dbReference>
<gene>
    <name evidence="16" type="ORF">SAMN05192560_0875</name>
</gene>
<dbReference type="CDD" id="cd00371">
    <property type="entry name" value="HMA"/>
    <property type="match status" value="1"/>
</dbReference>
<evidence type="ECO:0000256" key="9">
    <source>
        <dbReference type="ARBA" id="ARBA00022840"/>
    </source>
</evidence>
<protein>
    <recommendedName>
        <fullName evidence="3">P-type Cu(+) transporter</fullName>
        <ecNumber evidence="3">7.2.2.8</ecNumber>
    </recommendedName>
</protein>
<dbReference type="InterPro" id="IPR001757">
    <property type="entry name" value="P_typ_ATPase"/>
</dbReference>
<dbReference type="InterPro" id="IPR036412">
    <property type="entry name" value="HAD-like_sf"/>
</dbReference>
<evidence type="ECO:0000256" key="6">
    <source>
        <dbReference type="ARBA" id="ARBA00022692"/>
    </source>
</evidence>
<dbReference type="PROSITE" id="PS01229">
    <property type="entry name" value="COF_2"/>
    <property type="match status" value="1"/>
</dbReference>
<evidence type="ECO:0000256" key="12">
    <source>
        <dbReference type="ARBA" id="ARBA00023065"/>
    </source>
</evidence>
<dbReference type="InterPro" id="IPR036163">
    <property type="entry name" value="HMA_dom_sf"/>
</dbReference>
<evidence type="ECO:0000256" key="13">
    <source>
        <dbReference type="ARBA" id="ARBA00023136"/>
    </source>
</evidence>
<keyword evidence="17" id="KW-1185">Reference proteome</keyword>
<dbReference type="Gene3D" id="3.40.1110.10">
    <property type="entry name" value="Calcium-transporting ATPase, cytoplasmic domain N"/>
    <property type="match status" value="1"/>
</dbReference>
<dbReference type="Gene3D" id="3.30.70.100">
    <property type="match status" value="1"/>
</dbReference>
<keyword evidence="6 14" id="KW-0812">Transmembrane</keyword>
<dbReference type="Pfam" id="PF00403">
    <property type="entry name" value="HMA"/>
    <property type="match status" value="1"/>
</dbReference>
<dbReference type="NCBIfam" id="TIGR01525">
    <property type="entry name" value="ATPase-IB_hvy"/>
    <property type="match status" value="1"/>
</dbReference>
<dbReference type="PRINTS" id="PR00119">
    <property type="entry name" value="CATATPASE"/>
</dbReference>
<dbReference type="OrthoDB" id="8552577at2"/>
<dbReference type="RefSeq" id="WP_089375003.1">
    <property type="nucleotide sequence ID" value="NZ_FZOA01000003.1"/>
</dbReference>
<evidence type="ECO:0000256" key="5">
    <source>
        <dbReference type="ARBA" id="ARBA00022475"/>
    </source>
</evidence>
<dbReference type="NCBIfam" id="TIGR01511">
    <property type="entry name" value="ATPase-IB1_Cu"/>
    <property type="match status" value="1"/>
</dbReference>
<dbReference type="SUPFAM" id="SSF55008">
    <property type="entry name" value="HMA, heavy metal-associated domain"/>
    <property type="match status" value="1"/>
</dbReference>
<dbReference type="InterPro" id="IPR018303">
    <property type="entry name" value="ATPase_P-typ_P_site"/>
</dbReference>
<feature type="domain" description="HMA" evidence="15">
    <location>
        <begin position="8"/>
        <end position="79"/>
    </location>
</feature>
<proteinExistence type="inferred from homology"/>